<keyword evidence="1" id="KW-0812">Transmembrane</keyword>
<dbReference type="RefSeq" id="WP_147802380.1">
    <property type="nucleotide sequence ID" value="NZ_CP144914.1"/>
</dbReference>
<dbReference type="OrthoDB" id="2645556at2"/>
<evidence type="ECO:0000256" key="1">
    <source>
        <dbReference type="SAM" id="Phobius"/>
    </source>
</evidence>
<dbReference type="Proteomes" id="UP000321816">
    <property type="component" value="Chromosome"/>
</dbReference>
<dbReference type="AlphaFoldDB" id="A0A5C7F9T0"/>
<accession>A0A5C7F9T0</accession>
<keyword evidence="1" id="KW-1133">Transmembrane helix</keyword>
<protein>
    <submittedName>
        <fullName evidence="2">Uncharacterized protein</fullName>
    </submittedName>
</protein>
<evidence type="ECO:0000313" key="2">
    <source>
        <dbReference type="EMBL" id="WWD78686.1"/>
    </source>
</evidence>
<keyword evidence="3" id="KW-1185">Reference proteome</keyword>
<proteinExistence type="predicted"/>
<feature type="transmembrane region" description="Helical" evidence="1">
    <location>
        <begin position="7"/>
        <end position="29"/>
    </location>
</feature>
<dbReference type="KEGG" id="ahal:FTX54_009605"/>
<evidence type="ECO:0000313" key="3">
    <source>
        <dbReference type="Proteomes" id="UP000321816"/>
    </source>
</evidence>
<organism evidence="2 3">
    <name type="scientific">Alkalicoccus halolimnae</name>
    <dbReference type="NCBI Taxonomy" id="1667239"/>
    <lineage>
        <taxon>Bacteria</taxon>
        <taxon>Bacillati</taxon>
        <taxon>Bacillota</taxon>
        <taxon>Bacilli</taxon>
        <taxon>Bacillales</taxon>
        <taxon>Bacillaceae</taxon>
        <taxon>Alkalicoccus</taxon>
    </lineage>
</organism>
<dbReference type="EMBL" id="CP144914">
    <property type="protein sequence ID" value="WWD78686.1"/>
    <property type="molecule type" value="Genomic_DNA"/>
</dbReference>
<keyword evidence="1" id="KW-0472">Membrane</keyword>
<feature type="transmembrane region" description="Helical" evidence="1">
    <location>
        <begin position="35"/>
        <end position="56"/>
    </location>
</feature>
<sequence>MLGLFPAWIWITYFILMTLTLAAAGAAAIRRESPAYSLFAAGLVLVLPLFLILFLMGRPVEEHELVFLWRELRRFSFDAIFLVFLHLYLIVWWMFIIFNKEPER</sequence>
<name>A0A5C7F9T0_9BACI</name>
<feature type="transmembrane region" description="Helical" evidence="1">
    <location>
        <begin position="77"/>
        <end position="98"/>
    </location>
</feature>
<gene>
    <name evidence="2" type="ORF">FTX54_009605</name>
</gene>
<reference evidence="2 3" key="1">
    <citation type="submission" date="2024-01" db="EMBL/GenBank/DDBJ databases">
        <title>Complete Genome Sequence of Alkalicoccus halolimnae BZ-SZ-XJ29T, a Moderately Halophilic Bacterium Isolated from a Salt Lake.</title>
        <authorList>
            <person name="Zhao B."/>
        </authorList>
    </citation>
    <scope>NUCLEOTIDE SEQUENCE [LARGE SCALE GENOMIC DNA]</scope>
    <source>
        <strain evidence="2 3">BZ-SZ-XJ29</strain>
    </source>
</reference>